<gene>
    <name evidence="3" type="ORF">CDD81_8166</name>
</gene>
<feature type="region of interest" description="Disordered" evidence="1">
    <location>
        <begin position="139"/>
        <end position="167"/>
    </location>
</feature>
<organism evidence="3 4">
    <name type="scientific">Ophiocordyceps australis</name>
    <dbReference type="NCBI Taxonomy" id="1399860"/>
    <lineage>
        <taxon>Eukaryota</taxon>
        <taxon>Fungi</taxon>
        <taxon>Dikarya</taxon>
        <taxon>Ascomycota</taxon>
        <taxon>Pezizomycotina</taxon>
        <taxon>Sordariomycetes</taxon>
        <taxon>Hypocreomycetidae</taxon>
        <taxon>Hypocreales</taxon>
        <taxon>Ophiocordycipitaceae</taxon>
        <taxon>Ophiocordyceps</taxon>
    </lineage>
</organism>
<evidence type="ECO:0000256" key="1">
    <source>
        <dbReference type="SAM" id="MobiDB-lite"/>
    </source>
</evidence>
<evidence type="ECO:0000259" key="2">
    <source>
        <dbReference type="Pfam" id="PF08457"/>
    </source>
</evidence>
<feature type="region of interest" description="Disordered" evidence="1">
    <location>
        <begin position="262"/>
        <end position="372"/>
    </location>
</feature>
<reference evidence="3 4" key="1">
    <citation type="submission" date="2017-06" db="EMBL/GenBank/DDBJ databases">
        <title>Ant-infecting Ophiocordyceps genomes reveal a high diversity of potential behavioral manipulation genes and a possible major role for enterotoxins.</title>
        <authorList>
            <person name="De Bekker C."/>
            <person name="Evans H.C."/>
            <person name="Brachmann A."/>
            <person name="Hughes D.P."/>
        </authorList>
    </citation>
    <scope>NUCLEOTIDE SEQUENCE [LARGE SCALE GENOMIC DNA]</scope>
    <source>
        <strain evidence="3 4">Map64</strain>
    </source>
</reference>
<dbReference type="EMBL" id="NJET01000099">
    <property type="protein sequence ID" value="PHH61585.1"/>
    <property type="molecule type" value="Genomic_DNA"/>
</dbReference>
<feature type="region of interest" description="Disordered" evidence="1">
    <location>
        <begin position="854"/>
        <end position="878"/>
    </location>
</feature>
<feature type="compositionally biased region" description="Polar residues" evidence="1">
    <location>
        <begin position="345"/>
        <end position="364"/>
    </location>
</feature>
<sequence length="987" mass="111554">MQSHPQLRDAVLSSHDATELDARQERHYSDSDIAILHAIVAAAQTYIDESAYPKPLPSTALFEAYYTLLPGFDISPDSDNHLSPLVFRIGGVQNHDALFDKFQVVLDDLGIVLDITSESARHSPSSRLSPVAESLVSYQYSQGQSHNNDDTVSVNDEPSASDLSVSIQGAKPPQHVIATFQEPHRQQELQHEPHWSSPSVGGLVSSASSDHSGQISVAAYRHASRPYAPTTDARSNFSRANQQDALVALQGRQLDAAPSLPLEPQQRDASQPLNQKKPHGANDHHYHDHDHGNDTVDIDPEAANLPPDVLDKASSQNQVPLNHRGQQHLEAPSQDASVHDPKSIAQPSGNQEAQKQQRNSNTAPSSSSLSLSENRVLLQRAARARQLYLGSKMFNRWADRTAIRLEKEAVATRHMMRFRCFHGWTLASASRTPAAESLRASTAVQKLRRAVNLQQEQFSLAASAVAQALYSKRAHCAMMRWMCRLSEHRLRQKFDKSRALSLVDRWKLLARQDDTTQQEALAYSSRLRQHQTVRQWRLLAHQGDASLAMACQLETAHSLMAHLGCWMFRVEVQRRSKAFRKYLLLQRASQAFDEWNLCARAQAFRWTCEYAAVSRVVNIWTRMAGQDVLTSKLAWSQYERASKERAWKQMRHINETWTQLGCLDERARLYLYAMRMLDVLDNAVKRRKSRMKNMIRQYLMTRYTQSSSRRRRRNCYKALDIWSAASSSALGQSQAARDMRELNDSEIFQTALADMDKTVGLQGRLRKRARQHRIKAVVDLWASEASSDAQDSVESWDVWMSTERRHCLKMWSIGTLQRSGQAHTAVMVQQRHDRETRARVLQWWRRRHLAGDGNWASDATRGDTGPRSLPPRLSRHGMMGPMETPTRWTGSALPMTHLLTSTSRRIMGAVDETDETEESEAPLPWPSTTTPMSSRLWRLGRSATMSAATRRRLDWPRLNSHGQRSVPARIAEGRPLGSLSSKGGNRG</sequence>
<feature type="region of interest" description="Disordered" evidence="1">
    <location>
        <begin position="954"/>
        <end position="987"/>
    </location>
</feature>
<feature type="region of interest" description="Disordered" evidence="1">
    <location>
        <begin position="184"/>
        <end position="209"/>
    </location>
</feature>
<protein>
    <recommendedName>
        <fullName evidence="2">Sfi1 spindle body domain-containing protein</fullName>
    </recommendedName>
</protein>
<feature type="compositionally biased region" description="Acidic residues" evidence="1">
    <location>
        <begin position="911"/>
        <end position="920"/>
    </location>
</feature>
<dbReference type="OrthoDB" id="5215300at2759"/>
<evidence type="ECO:0000313" key="4">
    <source>
        <dbReference type="Proteomes" id="UP000226192"/>
    </source>
</evidence>
<dbReference type="InterPro" id="IPR013665">
    <property type="entry name" value="Sfi1_dom"/>
</dbReference>
<dbReference type="AlphaFoldDB" id="A0A2C5XWE6"/>
<name>A0A2C5XWE6_9HYPO</name>
<proteinExistence type="predicted"/>
<dbReference type="Pfam" id="PF08457">
    <property type="entry name" value="Sfi1"/>
    <property type="match status" value="1"/>
</dbReference>
<keyword evidence="4" id="KW-1185">Reference proteome</keyword>
<comment type="caution">
    <text evidence="3">The sequence shown here is derived from an EMBL/GenBank/DDBJ whole genome shotgun (WGS) entry which is preliminary data.</text>
</comment>
<dbReference type="Proteomes" id="UP000226192">
    <property type="component" value="Unassembled WGS sequence"/>
</dbReference>
<feature type="compositionally biased region" description="Polar residues" evidence="1">
    <location>
        <begin position="978"/>
        <end position="987"/>
    </location>
</feature>
<evidence type="ECO:0000313" key="3">
    <source>
        <dbReference type="EMBL" id="PHH61585.1"/>
    </source>
</evidence>
<feature type="region of interest" description="Disordered" evidence="1">
    <location>
        <begin position="911"/>
        <end position="934"/>
    </location>
</feature>
<feature type="compositionally biased region" description="Basic and acidic residues" evidence="1">
    <location>
        <begin position="280"/>
        <end position="294"/>
    </location>
</feature>
<feature type="compositionally biased region" description="Basic and acidic residues" evidence="1">
    <location>
        <begin position="184"/>
        <end position="194"/>
    </location>
</feature>
<dbReference type="STRING" id="1399860.A0A2C5XWE6"/>
<feature type="domain" description="Sfi1 spindle body" evidence="2">
    <location>
        <begin position="377"/>
        <end position="600"/>
    </location>
</feature>
<accession>A0A2C5XWE6</accession>